<dbReference type="InterPro" id="IPR009057">
    <property type="entry name" value="Homeodomain-like_sf"/>
</dbReference>
<dbReference type="SUPFAM" id="SSF46689">
    <property type="entry name" value="Homeodomain-like"/>
    <property type="match status" value="2"/>
</dbReference>
<evidence type="ECO:0000259" key="4">
    <source>
        <dbReference type="PROSITE" id="PS01124"/>
    </source>
</evidence>
<keyword evidence="6" id="KW-1185">Reference proteome</keyword>
<dbReference type="AlphaFoldDB" id="A0A418NWB2"/>
<evidence type="ECO:0000313" key="5">
    <source>
        <dbReference type="EMBL" id="RIV88906.1"/>
    </source>
</evidence>
<dbReference type="InterPro" id="IPR050204">
    <property type="entry name" value="AraC_XylS_family_regulators"/>
</dbReference>
<evidence type="ECO:0000256" key="2">
    <source>
        <dbReference type="ARBA" id="ARBA00023125"/>
    </source>
</evidence>
<reference evidence="5 6" key="1">
    <citation type="submission" date="2018-08" db="EMBL/GenBank/DDBJ databases">
        <title>Erythrobacter zhengii sp.nov., a bacterium isolated from deep-sea sediment.</title>
        <authorList>
            <person name="Fang C."/>
            <person name="Wu Y.-H."/>
            <person name="Sun C."/>
            <person name="Wang H."/>
            <person name="Cheng H."/>
            <person name="Meng F.-X."/>
            <person name="Wang C.-S."/>
            <person name="Xu X.-W."/>
        </authorList>
    </citation>
    <scope>NUCLEOTIDE SEQUENCE [LARGE SCALE GENOMIC DNA]</scope>
    <source>
        <strain evidence="5 6">V18</strain>
    </source>
</reference>
<feature type="domain" description="HTH araC/xylS-type" evidence="4">
    <location>
        <begin position="149"/>
        <end position="247"/>
    </location>
</feature>
<dbReference type="Proteomes" id="UP000286576">
    <property type="component" value="Unassembled WGS sequence"/>
</dbReference>
<dbReference type="PROSITE" id="PS01124">
    <property type="entry name" value="HTH_ARAC_FAMILY_2"/>
    <property type="match status" value="1"/>
</dbReference>
<dbReference type="PANTHER" id="PTHR46796">
    <property type="entry name" value="HTH-TYPE TRANSCRIPTIONAL ACTIVATOR RHAS-RELATED"/>
    <property type="match status" value="1"/>
</dbReference>
<evidence type="ECO:0000256" key="1">
    <source>
        <dbReference type="ARBA" id="ARBA00023015"/>
    </source>
</evidence>
<keyword evidence="1" id="KW-0805">Transcription regulation</keyword>
<keyword evidence="2" id="KW-0238">DNA-binding</keyword>
<gene>
    <name evidence="5" type="ORF">D2V07_01110</name>
</gene>
<keyword evidence="3" id="KW-0804">Transcription</keyword>
<dbReference type="RefSeq" id="WP_119584185.1">
    <property type="nucleotide sequence ID" value="NZ_CAWODQ010000001.1"/>
</dbReference>
<dbReference type="Gene3D" id="1.10.10.60">
    <property type="entry name" value="Homeodomain-like"/>
    <property type="match status" value="1"/>
</dbReference>
<sequence length="251" mass="28390">MKIEIRVSEDMVSYIGEGAFPHTQAPKDAVLFAFFVTGQQGLPWVAYRDAPELDGLEDSQLVFLVRAEACQRVFARSRGPSANWHLPEALHRVALSITECEGQGEARKTLRLARSIELLCQLHAHLDADDLVAIDYDTDITAREIESIVRARQIIDQRWREKLTIPLLAREVGVNRDKLVRRFRELYGETIHAALSERRLDEARTLLLSSDLPVSSVAHRCSYMSNASFTRAFSRRFGLAPTALRHRVIAA</sequence>
<dbReference type="Pfam" id="PF12833">
    <property type="entry name" value="HTH_18"/>
    <property type="match status" value="1"/>
</dbReference>
<name>A0A418NWB2_9SPHN</name>
<dbReference type="OrthoDB" id="7426043at2"/>
<protein>
    <submittedName>
        <fullName evidence="5">AraC family transcriptional regulator</fullName>
    </submittedName>
</protein>
<proteinExistence type="predicted"/>
<accession>A0A418NWB2</accession>
<dbReference type="GO" id="GO:0043565">
    <property type="term" value="F:sequence-specific DNA binding"/>
    <property type="evidence" value="ECO:0007669"/>
    <property type="project" value="InterPro"/>
</dbReference>
<dbReference type="SMART" id="SM00342">
    <property type="entry name" value="HTH_ARAC"/>
    <property type="match status" value="1"/>
</dbReference>
<comment type="caution">
    <text evidence="5">The sequence shown here is derived from an EMBL/GenBank/DDBJ whole genome shotgun (WGS) entry which is preliminary data.</text>
</comment>
<evidence type="ECO:0000256" key="3">
    <source>
        <dbReference type="ARBA" id="ARBA00023163"/>
    </source>
</evidence>
<organism evidence="5 6">
    <name type="scientific">Aurantiacibacter zhengii</name>
    <dbReference type="NCBI Taxonomy" id="2307003"/>
    <lineage>
        <taxon>Bacteria</taxon>
        <taxon>Pseudomonadati</taxon>
        <taxon>Pseudomonadota</taxon>
        <taxon>Alphaproteobacteria</taxon>
        <taxon>Sphingomonadales</taxon>
        <taxon>Erythrobacteraceae</taxon>
        <taxon>Aurantiacibacter</taxon>
    </lineage>
</organism>
<dbReference type="InterPro" id="IPR018060">
    <property type="entry name" value="HTH_AraC"/>
</dbReference>
<dbReference type="GO" id="GO:0003700">
    <property type="term" value="F:DNA-binding transcription factor activity"/>
    <property type="evidence" value="ECO:0007669"/>
    <property type="project" value="InterPro"/>
</dbReference>
<dbReference type="EMBL" id="QXFL01000001">
    <property type="protein sequence ID" value="RIV88906.1"/>
    <property type="molecule type" value="Genomic_DNA"/>
</dbReference>
<evidence type="ECO:0000313" key="6">
    <source>
        <dbReference type="Proteomes" id="UP000286576"/>
    </source>
</evidence>